<evidence type="ECO:0000256" key="3">
    <source>
        <dbReference type="ARBA" id="ARBA00022475"/>
    </source>
</evidence>
<dbReference type="InterPro" id="IPR001851">
    <property type="entry name" value="ABC_transp_permease"/>
</dbReference>
<keyword evidence="3" id="KW-1003">Cell membrane</keyword>
<dbReference type="Proteomes" id="UP000593846">
    <property type="component" value="Chromosome"/>
</dbReference>
<protein>
    <submittedName>
        <fullName evidence="11">Branched-chain amino acid ABC transporter permease</fullName>
    </submittedName>
</protein>
<dbReference type="GO" id="GO:0005886">
    <property type="term" value="C:plasma membrane"/>
    <property type="evidence" value="ECO:0007669"/>
    <property type="project" value="UniProtKB-SubCell"/>
</dbReference>
<dbReference type="PANTHER" id="PTHR11795:SF371">
    <property type="entry name" value="HIGH-AFFINITY BRANCHED-CHAIN AMINO ACID TRANSPORT SYSTEM PERMEASE PROTEIN LIVH"/>
    <property type="match status" value="1"/>
</dbReference>
<dbReference type="CDD" id="cd06582">
    <property type="entry name" value="TM_PBP1_LivH_like"/>
    <property type="match status" value="1"/>
</dbReference>
<name>A0A7S6U0I6_9CYAN</name>
<dbReference type="Pfam" id="PF02653">
    <property type="entry name" value="BPD_transp_2"/>
    <property type="match status" value="1"/>
</dbReference>
<evidence type="ECO:0000256" key="7">
    <source>
        <dbReference type="ARBA" id="ARBA00022989"/>
    </source>
</evidence>
<feature type="transmembrane region" description="Helical" evidence="10">
    <location>
        <begin position="96"/>
        <end position="116"/>
    </location>
</feature>
<feature type="transmembrane region" description="Helical" evidence="10">
    <location>
        <begin position="12"/>
        <end position="33"/>
    </location>
</feature>
<feature type="transmembrane region" description="Helical" evidence="10">
    <location>
        <begin position="266"/>
        <end position="284"/>
    </location>
</feature>
<dbReference type="EMBL" id="CP063311">
    <property type="protein sequence ID" value="QOV24615.1"/>
    <property type="molecule type" value="Genomic_DNA"/>
</dbReference>
<dbReference type="KEGG" id="aee:IM676_07325"/>
<evidence type="ECO:0000256" key="4">
    <source>
        <dbReference type="ARBA" id="ARBA00022519"/>
    </source>
</evidence>
<keyword evidence="6" id="KW-0029">Amino-acid transport</keyword>
<keyword evidence="5 10" id="KW-0812">Transmembrane</keyword>
<dbReference type="RefSeq" id="WP_200990115.1">
    <property type="nucleotide sequence ID" value="NZ_CP063311.1"/>
</dbReference>
<evidence type="ECO:0000256" key="6">
    <source>
        <dbReference type="ARBA" id="ARBA00022970"/>
    </source>
</evidence>
<dbReference type="AlphaFoldDB" id="A0A7S6U0I6"/>
<evidence type="ECO:0000256" key="2">
    <source>
        <dbReference type="ARBA" id="ARBA00022448"/>
    </source>
</evidence>
<evidence type="ECO:0000313" key="12">
    <source>
        <dbReference type="Proteomes" id="UP000593846"/>
    </source>
</evidence>
<evidence type="ECO:0000313" key="11">
    <source>
        <dbReference type="EMBL" id="QOV24615.1"/>
    </source>
</evidence>
<keyword evidence="4" id="KW-0997">Cell inner membrane</keyword>
<sequence length="288" mass="31011">MDIQIVQLIVNGIAVGSIIALAAVGLTLTYGILRLSNFAHGDFLTLSAYLTLLLNTGGMNIWLSMILAAAGTVVAMLLSEKLLWARMRSIRATSTTLIIISIGLALFLRNGIIFIWGGQNQNYNLPVTTALNIFGIRIPQNQLLVFGLAVVAIFALHYLLQNTKIGKAMRAVADDLDLARVSGINVEQVILWTWIIAGIFTSLGGSMYGLITAVRPNMGWFLILPLFASVILGGIGNPYGAIAAAFIIGIAQELSTLWIGSQYKQGIALLMMILVLLIRPKGLFKGTI</sequence>
<dbReference type="GO" id="GO:0005304">
    <property type="term" value="F:L-valine transmembrane transporter activity"/>
    <property type="evidence" value="ECO:0007669"/>
    <property type="project" value="TreeGrafter"/>
</dbReference>
<dbReference type="GO" id="GO:0042941">
    <property type="term" value="P:D-alanine transmembrane transport"/>
    <property type="evidence" value="ECO:0007669"/>
    <property type="project" value="TreeGrafter"/>
</dbReference>
<evidence type="ECO:0000256" key="8">
    <source>
        <dbReference type="ARBA" id="ARBA00023136"/>
    </source>
</evidence>
<comment type="similarity">
    <text evidence="9">Belongs to the binding-protein-dependent transport system permease family. LivHM subfamily.</text>
</comment>
<feature type="transmembrane region" description="Helical" evidence="10">
    <location>
        <begin position="61"/>
        <end position="84"/>
    </location>
</feature>
<keyword evidence="12" id="KW-1185">Reference proteome</keyword>
<accession>A0A7S6U0I6</accession>
<dbReference type="GO" id="GO:0015190">
    <property type="term" value="F:L-leucine transmembrane transporter activity"/>
    <property type="evidence" value="ECO:0007669"/>
    <property type="project" value="TreeGrafter"/>
</dbReference>
<reference evidence="12" key="1">
    <citation type="submission" date="2020-10" db="EMBL/GenBank/DDBJ databases">
        <title>Genome-based taxonomic classification of the species Anabaenopsis elenkinii.</title>
        <authorList>
            <person name="Delbaje E."/>
            <person name="Andreote A.P.D."/>
            <person name="Pellegrinetti T.A."/>
            <person name="Cruz R.B."/>
            <person name="Branco L.H.Z."/>
            <person name="Fiore M.F."/>
        </authorList>
    </citation>
    <scope>NUCLEOTIDE SEQUENCE [LARGE SCALE GENOMIC DNA]</scope>
    <source>
        <strain evidence="12">CCIBt3563</strain>
    </source>
</reference>
<proteinExistence type="inferred from homology"/>
<keyword evidence="2" id="KW-0813">Transport</keyword>
<evidence type="ECO:0000256" key="1">
    <source>
        <dbReference type="ARBA" id="ARBA00004651"/>
    </source>
</evidence>
<keyword evidence="8 10" id="KW-0472">Membrane</keyword>
<dbReference type="GO" id="GO:0015808">
    <property type="term" value="P:L-alanine transport"/>
    <property type="evidence" value="ECO:0007669"/>
    <property type="project" value="TreeGrafter"/>
</dbReference>
<gene>
    <name evidence="11" type="ORF">IM676_07325</name>
</gene>
<organism evidence="11 12">
    <name type="scientific">Anabaenopsis elenkinii CCIBt3563</name>
    <dbReference type="NCBI Taxonomy" id="2779889"/>
    <lineage>
        <taxon>Bacteria</taxon>
        <taxon>Bacillati</taxon>
        <taxon>Cyanobacteriota</taxon>
        <taxon>Cyanophyceae</taxon>
        <taxon>Nostocales</taxon>
        <taxon>Nodulariaceae</taxon>
        <taxon>Anabaenopsis</taxon>
    </lineage>
</organism>
<dbReference type="PANTHER" id="PTHR11795">
    <property type="entry name" value="BRANCHED-CHAIN AMINO ACID TRANSPORT SYSTEM PERMEASE PROTEIN LIVH"/>
    <property type="match status" value="1"/>
</dbReference>
<evidence type="ECO:0000256" key="5">
    <source>
        <dbReference type="ARBA" id="ARBA00022692"/>
    </source>
</evidence>
<dbReference type="InterPro" id="IPR052157">
    <property type="entry name" value="BCAA_transport_permease"/>
</dbReference>
<feature type="transmembrane region" description="Helical" evidence="10">
    <location>
        <begin position="143"/>
        <end position="160"/>
    </location>
</feature>
<dbReference type="GO" id="GO:0015192">
    <property type="term" value="F:L-phenylalanine transmembrane transporter activity"/>
    <property type="evidence" value="ECO:0007669"/>
    <property type="project" value="TreeGrafter"/>
</dbReference>
<feature type="transmembrane region" description="Helical" evidence="10">
    <location>
        <begin position="189"/>
        <end position="211"/>
    </location>
</feature>
<evidence type="ECO:0000256" key="9">
    <source>
        <dbReference type="ARBA" id="ARBA00037998"/>
    </source>
</evidence>
<evidence type="ECO:0000256" key="10">
    <source>
        <dbReference type="SAM" id="Phobius"/>
    </source>
</evidence>
<keyword evidence="7 10" id="KW-1133">Transmembrane helix</keyword>
<dbReference type="GO" id="GO:0015188">
    <property type="term" value="F:L-isoleucine transmembrane transporter activity"/>
    <property type="evidence" value="ECO:0007669"/>
    <property type="project" value="TreeGrafter"/>
</dbReference>
<dbReference type="GO" id="GO:1903806">
    <property type="term" value="P:L-isoleucine import across plasma membrane"/>
    <property type="evidence" value="ECO:0007669"/>
    <property type="project" value="TreeGrafter"/>
</dbReference>
<comment type="subcellular location">
    <subcellularLocation>
        <location evidence="1">Cell membrane</location>
        <topology evidence="1">Multi-pass membrane protein</topology>
    </subcellularLocation>
</comment>